<dbReference type="EMBL" id="PIUM01000017">
    <property type="protein sequence ID" value="PKU23788.1"/>
    <property type="molecule type" value="Genomic_DNA"/>
</dbReference>
<keyword evidence="3" id="KW-1185">Reference proteome</keyword>
<sequence>MGILLAALILGTEIEEGHGIHIALLLVSGAALAGVAWCYQDRPRLSMLFAAIGVSSFVVIIGMHCFKGDWDARWAGWVSVVLLGLIFVFLGRRLFLGTRRP</sequence>
<gene>
    <name evidence="2" type="ORF">CWS72_14975</name>
</gene>
<feature type="transmembrane region" description="Helical" evidence="1">
    <location>
        <begin position="74"/>
        <end position="95"/>
    </location>
</feature>
<organism evidence="2 3">
    <name type="scientific">Telmatospirillum siberiense</name>
    <dbReference type="NCBI Taxonomy" id="382514"/>
    <lineage>
        <taxon>Bacteria</taxon>
        <taxon>Pseudomonadati</taxon>
        <taxon>Pseudomonadota</taxon>
        <taxon>Alphaproteobacteria</taxon>
        <taxon>Rhodospirillales</taxon>
        <taxon>Rhodospirillaceae</taxon>
        <taxon>Telmatospirillum</taxon>
    </lineage>
</organism>
<evidence type="ECO:0000313" key="2">
    <source>
        <dbReference type="EMBL" id="PKU23788.1"/>
    </source>
</evidence>
<dbReference type="Proteomes" id="UP000233293">
    <property type="component" value="Unassembled WGS sequence"/>
</dbReference>
<protein>
    <submittedName>
        <fullName evidence="2">Uncharacterized protein</fullName>
    </submittedName>
</protein>
<comment type="caution">
    <text evidence="2">The sequence shown here is derived from an EMBL/GenBank/DDBJ whole genome shotgun (WGS) entry which is preliminary data.</text>
</comment>
<evidence type="ECO:0000256" key="1">
    <source>
        <dbReference type="SAM" id="Phobius"/>
    </source>
</evidence>
<accession>A0A2N3PTQ9</accession>
<feature type="transmembrane region" description="Helical" evidence="1">
    <location>
        <begin position="45"/>
        <end position="62"/>
    </location>
</feature>
<feature type="transmembrane region" description="Helical" evidence="1">
    <location>
        <begin position="20"/>
        <end position="38"/>
    </location>
</feature>
<keyword evidence="1" id="KW-1133">Transmembrane helix</keyword>
<dbReference type="AlphaFoldDB" id="A0A2N3PTQ9"/>
<proteinExistence type="predicted"/>
<reference evidence="3" key="1">
    <citation type="submission" date="2017-12" db="EMBL/GenBank/DDBJ databases">
        <title>Draft genome sequence of Telmatospirillum siberiense 26-4b1T, an acidotolerant peatland alphaproteobacterium potentially involved in sulfur cycling.</title>
        <authorList>
            <person name="Hausmann B."/>
            <person name="Pjevac P."/>
            <person name="Schreck K."/>
            <person name="Herbold C.W."/>
            <person name="Daims H."/>
            <person name="Wagner M."/>
            <person name="Pester M."/>
            <person name="Loy A."/>
        </authorList>
    </citation>
    <scope>NUCLEOTIDE SEQUENCE [LARGE SCALE GENOMIC DNA]</scope>
    <source>
        <strain evidence="3">26-4b1</strain>
    </source>
</reference>
<keyword evidence="1" id="KW-0812">Transmembrane</keyword>
<evidence type="ECO:0000313" key="3">
    <source>
        <dbReference type="Proteomes" id="UP000233293"/>
    </source>
</evidence>
<name>A0A2N3PTQ9_9PROT</name>
<keyword evidence="1" id="KW-0472">Membrane</keyword>